<dbReference type="InterPro" id="IPR053781">
    <property type="entry name" value="F-box_AtFBL13-like"/>
</dbReference>
<name>A0AAV5LCI0_9ROSI</name>
<keyword evidence="3" id="KW-1185">Reference proteome</keyword>
<dbReference type="InterPro" id="IPR006566">
    <property type="entry name" value="FBD"/>
</dbReference>
<evidence type="ECO:0000313" key="2">
    <source>
        <dbReference type="EMBL" id="GKV34437.1"/>
    </source>
</evidence>
<dbReference type="PROSITE" id="PS50181">
    <property type="entry name" value="FBOX"/>
    <property type="match status" value="1"/>
</dbReference>
<evidence type="ECO:0000259" key="1">
    <source>
        <dbReference type="PROSITE" id="PS50181"/>
    </source>
</evidence>
<dbReference type="EMBL" id="BPVZ01000105">
    <property type="protein sequence ID" value="GKV34437.1"/>
    <property type="molecule type" value="Genomic_DNA"/>
</dbReference>
<reference evidence="2 3" key="1">
    <citation type="journal article" date="2021" name="Commun. Biol.">
        <title>The genome of Shorea leprosula (Dipterocarpaceae) highlights the ecological relevance of drought in aseasonal tropical rainforests.</title>
        <authorList>
            <person name="Ng K.K.S."/>
            <person name="Kobayashi M.J."/>
            <person name="Fawcett J.A."/>
            <person name="Hatakeyama M."/>
            <person name="Paape T."/>
            <person name="Ng C.H."/>
            <person name="Ang C.C."/>
            <person name="Tnah L.H."/>
            <person name="Lee C.T."/>
            <person name="Nishiyama T."/>
            <person name="Sese J."/>
            <person name="O'Brien M.J."/>
            <person name="Copetti D."/>
            <person name="Mohd Noor M.I."/>
            <person name="Ong R.C."/>
            <person name="Putra M."/>
            <person name="Sireger I.Z."/>
            <person name="Indrioko S."/>
            <person name="Kosugi Y."/>
            <person name="Izuno A."/>
            <person name="Isagi Y."/>
            <person name="Lee S.L."/>
            <person name="Shimizu K.K."/>
        </authorList>
    </citation>
    <scope>NUCLEOTIDE SEQUENCE [LARGE SCALE GENOMIC DNA]</scope>
    <source>
        <strain evidence="2">214</strain>
    </source>
</reference>
<dbReference type="PANTHER" id="PTHR31900">
    <property type="entry name" value="F-BOX/RNI SUPERFAMILY PROTEIN-RELATED"/>
    <property type="match status" value="1"/>
</dbReference>
<dbReference type="InterPro" id="IPR036047">
    <property type="entry name" value="F-box-like_dom_sf"/>
</dbReference>
<dbReference type="Gene3D" id="3.80.10.10">
    <property type="entry name" value="Ribonuclease Inhibitor"/>
    <property type="match status" value="1"/>
</dbReference>
<feature type="domain" description="F-box" evidence="1">
    <location>
        <begin position="13"/>
        <end position="49"/>
    </location>
</feature>
<accession>A0AAV5LCI0</accession>
<dbReference type="SUPFAM" id="SSF52047">
    <property type="entry name" value="RNI-like"/>
    <property type="match status" value="1"/>
</dbReference>
<dbReference type="Pfam" id="PF24758">
    <property type="entry name" value="LRR_At5g56370"/>
    <property type="match status" value="1"/>
</dbReference>
<dbReference type="Pfam" id="PF00646">
    <property type="entry name" value="F-box"/>
    <property type="match status" value="1"/>
</dbReference>
<organism evidence="2 3">
    <name type="scientific">Rubroshorea leprosula</name>
    <dbReference type="NCBI Taxonomy" id="152421"/>
    <lineage>
        <taxon>Eukaryota</taxon>
        <taxon>Viridiplantae</taxon>
        <taxon>Streptophyta</taxon>
        <taxon>Embryophyta</taxon>
        <taxon>Tracheophyta</taxon>
        <taxon>Spermatophyta</taxon>
        <taxon>Magnoliopsida</taxon>
        <taxon>eudicotyledons</taxon>
        <taxon>Gunneridae</taxon>
        <taxon>Pentapetalae</taxon>
        <taxon>rosids</taxon>
        <taxon>malvids</taxon>
        <taxon>Malvales</taxon>
        <taxon>Dipterocarpaceae</taxon>
        <taxon>Rubroshorea</taxon>
    </lineage>
</organism>
<dbReference type="Proteomes" id="UP001054252">
    <property type="component" value="Unassembled WGS sequence"/>
</dbReference>
<dbReference type="SUPFAM" id="SSF81383">
    <property type="entry name" value="F-box domain"/>
    <property type="match status" value="1"/>
</dbReference>
<dbReference type="AlphaFoldDB" id="A0AAV5LCI0"/>
<dbReference type="Gene3D" id="1.20.1280.50">
    <property type="match status" value="1"/>
</dbReference>
<sequence length="460" mass="52174">MAESGKVFRRSGMDNISSLPDELVLRIISLLPMKDAVRTSVLSTRWRYLYTFTSNIDFDLQDKVGNGLANGFDLMDFVDRLFFFRSKWPLDKFRLRCPESQDIDPLRLEGWISAVLWHGIRELDLYIDSIEFKDLRLPASLFTCKTLVVLKLEISLDSGDLNSTSEFSNSSNMDSESGQLGLQVPANVCLPSLKVLHLGYIIFSDDSRERLFSNCPVLEDLKYSFDDQKCKFIVCHPTLKRLTVVSSCFDCLGNFDIVVDAPGLDYMEFCVCDVNSCAFVNVQALAKAQINFQHNECVNYRHAAANLMSAISNIQTCCISGGTLYDLQKFSVPIPGFPNLTHLTVFHSNGSTLVDLPYLLKHCHSLETLVFEDSLNRWDPGAWFPVEESSCLSFSLKKIEILSFEGTDDELEMTEYFLRSARVLESMTIHLTAKYEEQLEITKELLVLPRTSSECIVTIF</sequence>
<proteinExistence type="predicted"/>
<dbReference type="InterPro" id="IPR050232">
    <property type="entry name" value="FBL13/AtMIF1-like"/>
</dbReference>
<dbReference type="InterPro" id="IPR032675">
    <property type="entry name" value="LRR_dom_sf"/>
</dbReference>
<dbReference type="CDD" id="cd22160">
    <property type="entry name" value="F-box_AtFBL13-like"/>
    <property type="match status" value="1"/>
</dbReference>
<comment type="caution">
    <text evidence="2">The sequence shown here is derived from an EMBL/GenBank/DDBJ whole genome shotgun (WGS) entry which is preliminary data.</text>
</comment>
<dbReference type="Pfam" id="PF08387">
    <property type="entry name" value="FBD"/>
    <property type="match status" value="1"/>
</dbReference>
<dbReference type="PANTHER" id="PTHR31900:SF34">
    <property type="entry name" value="EMB|CAB62440.1-RELATED"/>
    <property type="match status" value="1"/>
</dbReference>
<dbReference type="InterPro" id="IPR001810">
    <property type="entry name" value="F-box_dom"/>
</dbReference>
<gene>
    <name evidence="2" type="ORF">SLEP1_g42812</name>
</gene>
<dbReference type="SMART" id="SM00579">
    <property type="entry name" value="FBD"/>
    <property type="match status" value="1"/>
</dbReference>
<protein>
    <recommendedName>
        <fullName evidence="1">F-box domain-containing protein</fullName>
    </recommendedName>
</protein>
<evidence type="ECO:0000313" key="3">
    <source>
        <dbReference type="Proteomes" id="UP001054252"/>
    </source>
</evidence>
<dbReference type="InterPro" id="IPR055411">
    <property type="entry name" value="LRR_FXL15/At3g58940/PEG3-like"/>
</dbReference>